<feature type="compositionally biased region" description="Low complexity" evidence="6">
    <location>
        <begin position="188"/>
        <end position="202"/>
    </location>
</feature>
<dbReference type="SUPFAM" id="SSF57701">
    <property type="entry name" value="Zn2/Cys6 DNA-binding domain"/>
    <property type="match status" value="1"/>
</dbReference>
<sequence length="485" mass="54181">MGISKIDIHRSLVTPDTPPPELESHHASASAYRSAETHYWRSVAPISPPMSSYDKQFKSDMSAGKNLEDSRARDMAAQSAPRQQLPSLSSIFGPPSQMRPLHSPMSERPSPLRSPLDRPPSASANSERSYSNSYFPNVSTPVAQPRSVYEPRLEQERTALPSVSHRFPGPLSPRNHEFDRAQNAPRNDSTTSSRWSSQSSQSDSRRPEYVFGTREAASSFRPVNDRLPYPPIGQKPSHDSLGGYREQLQRQPQPSGHSSNLLSSGASEAAPVKDGLGPKIWTGTHFLPRFVRQAEVPGEGLCYFYDDGSHCKTVIDGEQVNAHWGVTKAGKPRKRLAIACLTCREKKIKCDPDFPRCVQCEKFGRVCKFKNAPRGGHNTSPSNSPGSHSISQVREHEQQRPRSNSSASVSPRTTTLPHPSPEHADLGSKRVRVSYEHYKPTSNETAPPYPPQEVKRTPLSWHQRELPRVHEDLLCRPWQTEPRHL</sequence>
<proteinExistence type="predicted"/>
<feature type="compositionally biased region" description="Polar residues" evidence="6">
    <location>
        <begin position="401"/>
        <end position="417"/>
    </location>
</feature>
<keyword evidence="3" id="KW-0805">Transcription regulation</keyword>
<feature type="region of interest" description="Disordered" evidence="6">
    <location>
        <begin position="371"/>
        <end position="428"/>
    </location>
</feature>
<dbReference type="GeneID" id="70136627"/>
<comment type="subcellular location">
    <subcellularLocation>
        <location evidence="1">Nucleus</location>
    </subcellularLocation>
</comment>
<dbReference type="InterPro" id="IPR050815">
    <property type="entry name" value="TF_fung"/>
</dbReference>
<feature type="compositionally biased region" description="Polar residues" evidence="6">
    <location>
        <begin position="80"/>
        <end position="90"/>
    </location>
</feature>
<dbReference type="OrthoDB" id="5426798at2759"/>
<dbReference type="PANTHER" id="PTHR47338">
    <property type="entry name" value="ZN(II)2CYS6 TRANSCRIPTION FACTOR (EUROFUNG)-RELATED"/>
    <property type="match status" value="1"/>
</dbReference>
<keyword evidence="9" id="KW-1185">Reference proteome</keyword>
<evidence type="ECO:0000256" key="3">
    <source>
        <dbReference type="ARBA" id="ARBA00023015"/>
    </source>
</evidence>
<comment type="caution">
    <text evidence="8">The sequence shown here is derived from an EMBL/GenBank/DDBJ whole genome shotgun (WGS) entry which is preliminary data.</text>
</comment>
<evidence type="ECO:0000259" key="7">
    <source>
        <dbReference type="PROSITE" id="PS50048"/>
    </source>
</evidence>
<evidence type="ECO:0000256" key="5">
    <source>
        <dbReference type="ARBA" id="ARBA00023242"/>
    </source>
</evidence>
<feature type="compositionally biased region" description="Polar residues" evidence="6">
    <location>
        <begin position="124"/>
        <end position="142"/>
    </location>
</feature>
<feature type="compositionally biased region" description="Low complexity" evidence="6">
    <location>
        <begin position="103"/>
        <end position="123"/>
    </location>
</feature>
<keyword evidence="4" id="KW-0804">Transcription</keyword>
<dbReference type="PANTHER" id="PTHR47338:SF11">
    <property type="entry name" value="ZN(II)2CYS6 TRANSCRIPTION FACTOR (EUROFUNG)"/>
    <property type="match status" value="1"/>
</dbReference>
<dbReference type="Proteomes" id="UP000758603">
    <property type="component" value="Unassembled WGS sequence"/>
</dbReference>
<evidence type="ECO:0000256" key="1">
    <source>
        <dbReference type="ARBA" id="ARBA00004123"/>
    </source>
</evidence>
<dbReference type="EMBL" id="JAGPXC010000006">
    <property type="protein sequence ID" value="KAH6652226.1"/>
    <property type="molecule type" value="Genomic_DNA"/>
</dbReference>
<dbReference type="RefSeq" id="XP_045956504.1">
    <property type="nucleotide sequence ID" value="XM_046107736.1"/>
</dbReference>
<dbReference type="PROSITE" id="PS00463">
    <property type="entry name" value="ZN2_CY6_FUNGAL_1"/>
    <property type="match status" value="1"/>
</dbReference>
<keyword evidence="5" id="KW-0539">Nucleus</keyword>
<feature type="domain" description="Zn(2)-C6 fungal-type" evidence="7">
    <location>
        <begin position="339"/>
        <end position="369"/>
    </location>
</feature>
<evidence type="ECO:0000256" key="4">
    <source>
        <dbReference type="ARBA" id="ARBA00023163"/>
    </source>
</evidence>
<dbReference type="AlphaFoldDB" id="A0A9P8UHE5"/>
<evidence type="ECO:0000256" key="2">
    <source>
        <dbReference type="ARBA" id="ARBA00022723"/>
    </source>
</evidence>
<dbReference type="GO" id="GO:0008270">
    <property type="term" value="F:zinc ion binding"/>
    <property type="evidence" value="ECO:0007669"/>
    <property type="project" value="InterPro"/>
</dbReference>
<feature type="region of interest" description="Disordered" evidence="6">
    <location>
        <begin position="1"/>
        <end position="269"/>
    </location>
</feature>
<reference evidence="8" key="1">
    <citation type="journal article" date="2021" name="Nat. Commun.">
        <title>Genetic determinants of endophytism in the Arabidopsis root mycobiome.</title>
        <authorList>
            <person name="Mesny F."/>
            <person name="Miyauchi S."/>
            <person name="Thiergart T."/>
            <person name="Pickel B."/>
            <person name="Atanasova L."/>
            <person name="Karlsson M."/>
            <person name="Huettel B."/>
            <person name="Barry K.W."/>
            <person name="Haridas S."/>
            <person name="Chen C."/>
            <person name="Bauer D."/>
            <person name="Andreopoulos W."/>
            <person name="Pangilinan J."/>
            <person name="LaButti K."/>
            <person name="Riley R."/>
            <person name="Lipzen A."/>
            <person name="Clum A."/>
            <person name="Drula E."/>
            <person name="Henrissat B."/>
            <person name="Kohler A."/>
            <person name="Grigoriev I.V."/>
            <person name="Martin F.M."/>
            <person name="Hacquard S."/>
        </authorList>
    </citation>
    <scope>NUCLEOTIDE SEQUENCE</scope>
    <source>
        <strain evidence="8">MPI-SDFR-AT-0073</strain>
    </source>
</reference>
<dbReference type="PROSITE" id="PS50048">
    <property type="entry name" value="ZN2_CY6_FUNGAL_2"/>
    <property type="match status" value="1"/>
</dbReference>
<evidence type="ECO:0000313" key="9">
    <source>
        <dbReference type="Proteomes" id="UP000758603"/>
    </source>
</evidence>
<dbReference type="Gene3D" id="4.10.240.10">
    <property type="entry name" value="Zn(2)-C6 fungal-type DNA-binding domain"/>
    <property type="match status" value="1"/>
</dbReference>
<feature type="compositionally biased region" description="Low complexity" evidence="6">
    <location>
        <begin position="376"/>
        <end position="391"/>
    </location>
</feature>
<organism evidence="8 9">
    <name type="scientific">Truncatella angustata</name>
    <dbReference type="NCBI Taxonomy" id="152316"/>
    <lineage>
        <taxon>Eukaryota</taxon>
        <taxon>Fungi</taxon>
        <taxon>Dikarya</taxon>
        <taxon>Ascomycota</taxon>
        <taxon>Pezizomycotina</taxon>
        <taxon>Sordariomycetes</taxon>
        <taxon>Xylariomycetidae</taxon>
        <taxon>Amphisphaeriales</taxon>
        <taxon>Sporocadaceae</taxon>
        <taxon>Truncatella</taxon>
    </lineage>
</organism>
<dbReference type="InterPro" id="IPR036864">
    <property type="entry name" value="Zn2-C6_fun-type_DNA-bd_sf"/>
</dbReference>
<gene>
    <name evidence="8" type="ORF">BKA67DRAFT_660991</name>
</gene>
<feature type="compositionally biased region" description="Polar residues" evidence="6">
    <location>
        <begin position="249"/>
        <end position="266"/>
    </location>
</feature>
<dbReference type="GO" id="GO:0005634">
    <property type="term" value="C:nucleus"/>
    <property type="evidence" value="ECO:0007669"/>
    <property type="project" value="UniProtKB-SubCell"/>
</dbReference>
<protein>
    <recommendedName>
        <fullName evidence="7">Zn(2)-C6 fungal-type domain-containing protein</fullName>
    </recommendedName>
</protein>
<name>A0A9P8UHE5_9PEZI</name>
<dbReference type="SMART" id="SM00066">
    <property type="entry name" value="GAL4"/>
    <property type="match status" value="1"/>
</dbReference>
<dbReference type="InterPro" id="IPR001138">
    <property type="entry name" value="Zn2Cys6_DnaBD"/>
</dbReference>
<keyword evidence="2" id="KW-0479">Metal-binding</keyword>
<accession>A0A9P8UHE5</accession>
<feature type="compositionally biased region" description="Basic and acidic residues" evidence="6">
    <location>
        <begin position="1"/>
        <end position="10"/>
    </location>
</feature>
<dbReference type="Pfam" id="PF00172">
    <property type="entry name" value="Zn_clus"/>
    <property type="match status" value="1"/>
</dbReference>
<evidence type="ECO:0000313" key="8">
    <source>
        <dbReference type="EMBL" id="KAH6652226.1"/>
    </source>
</evidence>
<dbReference type="CDD" id="cd00067">
    <property type="entry name" value="GAL4"/>
    <property type="match status" value="1"/>
</dbReference>
<dbReference type="GO" id="GO:0000981">
    <property type="term" value="F:DNA-binding transcription factor activity, RNA polymerase II-specific"/>
    <property type="evidence" value="ECO:0007669"/>
    <property type="project" value="InterPro"/>
</dbReference>
<evidence type="ECO:0000256" key="6">
    <source>
        <dbReference type="SAM" id="MobiDB-lite"/>
    </source>
</evidence>